<organism evidence="2 3">
    <name type="scientific">Nonomuraea guangzhouensis</name>
    <dbReference type="NCBI Taxonomy" id="1291555"/>
    <lineage>
        <taxon>Bacteria</taxon>
        <taxon>Bacillati</taxon>
        <taxon>Actinomycetota</taxon>
        <taxon>Actinomycetes</taxon>
        <taxon>Streptosporangiales</taxon>
        <taxon>Streptosporangiaceae</taxon>
        <taxon>Nonomuraea</taxon>
    </lineage>
</organism>
<reference evidence="3" key="1">
    <citation type="journal article" date="2019" name="Int. J. Syst. Evol. Microbiol.">
        <title>The Global Catalogue of Microorganisms (GCM) 10K type strain sequencing project: providing services to taxonomists for standard genome sequencing and annotation.</title>
        <authorList>
            <consortium name="The Broad Institute Genomics Platform"/>
            <consortium name="The Broad Institute Genome Sequencing Center for Infectious Disease"/>
            <person name="Wu L."/>
            <person name="Ma J."/>
        </authorList>
    </citation>
    <scope>NUCLEOTIDE SEQUENCE [LARGE SCALE GENOMIC DNA]</scope>
    <source>
        <strain evidence="3">CGMCC 1.15399</strain>
    </source>
</reference>
<protein>
    <submittedName>
        <fullName evidence="2">Uncharacterized protein</fullName>
    </submittedName>
</protein>
<evidence type="ECO:0000256" key="1">
    <source>
        <dbReference type="SAM" id="MobiDB-lite"/>
    </source>
</evidence>
<feature type="region of interest" description="Disordered" evidence="1">
    <location>
        <begin position="1"/>
        <end position="27"/>
    </location>
</feature>
<keyword evidence="3" id="KW-1185">Reference proteome</keyword>
<proteinExistence type="predicted"/>
<accession>A0ABW4GA82</accession>
<gene>
    <name evidence="2" type="ORF">ACFSJ0_20425</name>
</gene>
<sequence length="65" mass="7110">MILAERGELEQAASTAESMLDRTEGMESERLAERIESVTTALSAYETQPVKAFVARARQQAGIPL</sequence>
<dbReference type="RefSeq" id="WP_219531746.1">
    <property type="nucleotide sequence ID" value="NZ_JAHKRM010000012.1"/>
</dbReference>
<evidence type="ECO:0000313" key="3">
    <source>
        <dbReference type="Proteomes" id="UP001597097"/>
    </source>
</evidence>
<evidence type="ECO:0000313" key="2">
    <source>
        <dbReference type="EMBL" id="MFD1539433.1"/>
    </source>
</evidence>
<dbReference type="Proteomes" id="UP001597097">
    <property type="component" value="Unassembled WGS sequence"/>
</dbReference>
<comment type="caution">
    <text evidence="2">The sequence shown here is derived from an EMBL/GenBank/DDBJ whole genome shotgun (WGS) entry which is preliminary data.</text>
</comment>
<name>A0ABW4GA82_9ACTN</name>
<dbReference type="EMBL" id="JBHUCM010000017">
    <property type="protein sequence ID" value="MFD1539433.1"/>
    <property type="molecule type" value="Genomic_DNA"/>
</dbReference>